<evidence type="ECO:0000313" key="1">
    <source>
        <dbReference type="EMBL" id="SFK92985.1"/>
    </source>
</evidence>
<proteinExistence type="predicted"/>
<keyword evidence="2" id="KW-1185">Reference proteome</keyword>
<dbReference type="RefSeq" id="WP_212611527.1">
    <property type="nucleotide sequence ID" value="NZ_FOSZ01000003.1"/>
</dbReference>
<evidence type="ECO:0008006" key="3">
    <source>
        <dbReference type="Google" id="ProtNLM"/>
    </source>
</evidence>
<reference evidence="2" key="1">
    <citation type="submission" date="2016-10" db="EMBL/GenBank/DDBJ databases">
        <authorList>
            <person name="Varghese N."/>
            <person name="Submissions S."/>
        </authorList>
    </citation>
    <scope>NUCLEOTIDE SEQUENCE [LARGE SCALE GENOMIC DNA]</scope>
    <source>
        <strain evidence="2">DSM 28453</strain>
    </source>
</reference>
<name>A0A1I4DID6_9RHOB</name>
<dbReference type="Proteomes" id="UP000198851">
    <property type="component" value="Unassembled WGS sequence"/>
</dbReference>
<organism evidence="1 2">
    <name type="scientific">Shimia haliotis</name>
    <dbReference type="NCBI Taxonomy" id="1280847"/>
    <lineage>
        <taxon>Bacteria</taxon>
        <taxon>Pseudomonadati</taxon>
        <taxon>Pseudomonadota</taxon>
        <taxon>Alphaproteobacteria</taxon>
        <taxon>Rhodobacterales</taxon>
        <taxon>Roseobacteraceae</taxon>
    </lineage>
</organism>
<dbReference type="AlphaFoldDB" id="A0A1I4DID6"/>
<dbReference type="STRING" id="1280847.SAMN04488036_103188"/>
<sequence>MSKINSPSFSRTFKYVVYKVTFPNGKIYVGKDIGKGGHSLRYFGTWNREVVEADFTKEELSDFHVRKQILFESSDKVEVGKKEMELIVELEANNPKKGYNKIPKFQG</sequence>
<gene>
    <name evidence="1" type="ORF">SAMN04488036_103188</name>
</gene>
<protein>
    <recommendedName>
        <fullName evidence="3">GIY-YIG domain-containing protein</fullName>
    </recommendedName>
</protein>
<accession>A0A1I4DID6</accession>
<evidence type="ECO:0000313" key="2">
    <source>
        <dbReference type="Proteomes" id="UP000198851"/>
    </source>
</evidence>
<dbReference type="EMBL" id="FOSZ01000003">
    <property type="protein sequence ID" value="SFK92985.1"/>
    <property type="molecule type" value="Genomic_DNA"/>
</dbReference>